<sequence>MEKTHREGSVAVTWPDDSKFRKVNARLLNAFMRLAAPDREKVMRIITQFTFGKASSTSYWEWSSKENLESCYRQLQPISQKMADDLCRLASELLRLKTGYYLALKSLTEQARRRK</sequence>
<accession>A0A2N9L462</accession>
<dbReference type="AlphaFoldDB" id="A0A2N9L462"/>
<evidence type="ECO:0000313" key="2">
    <source>
        <dbReference type="Proteomes" id="UP000239735"/>
    </source>
</evidence>
<evidence type="ECO:0000313" key="1">
    <source>
        <dbReference type="EMBL" id="SPE18011.1"/>
    </source>
</evidence>
<dbReference type="Proteomes" id="UP000239735">
    <property type="component" value="Unassembled WGS sequence"/>
</dbReference>
<reference evidence="2" key="1">
    <citation type="submission" date="2018-02" db="EMBL/GenBank/DDBJ databases">
        <authorList>
            <person name="Hausmann B."/>
        </authorList>
    </citation>
    <scope>NUCLEOTIDE SEQUENCE [LARGE SCALE GENOMIC DNA]</scope>
    <source>
        <strain evidence="2">Peat soil MAG SbA5</strain>
    </source>
</reference>
<proteinExistence type="predicted"/>
<dbReference type="EMBL" id="OKRB01000025">
    <property type="protein sequence ID" value="SPE18011.1"/>
    <property type="molecule type" value="Genomic_DNA"/>
</dbReference>
<name>A0A2N9L462_9BACT</name>
<gene>
    <name evidence="1" type="ORF">SBA5_1200005</name>
</gene>
<organism evidence="1 2">
    <name type="scientific">Candidatus Sulfuritelmatomonas gaucii</name>
    <dbReference type="NCBI Taxonomy" id="2043161"/>
    <lineage>
        <taxon>Bacteria</taxon>
        <taxon>Pseudomonadati</taxon>
        <taxon>Acidobacteriota</taxon>
        <taxon>Terriglobia</taxon>
        <taxon>Terriglobales</taxon>
        <taxon>Acidobacteriaceae</taxon>
        <taxon>Candidatus Sulfuritelmatomonas</taxon>
    </lineage>
</organism>
<protein>
    <submittedName>
        <fullName evidence="1">Uncharacterized protein</fullName>
    </submittedName>
</protein>